<gene>
    <name evidence="7" type="ORF">GVT53_04520</name>
</gene>
<dbReference type="AlphaFoldDB" id="A0A6G7IZJ0"/>
<sequence>MEDHELIKRIKENDLQAYDRFFKKHYKPMVIYIRSFSNDLDVAEDIVQNVFMELWVKRKELSISKSVKGYLYWKAYTSFIDQYRKDKRRRDLLEKFREESIRAAIPEDHELMNKRAHRLNELIASLPPTCKAVFELNKKNGLRYHEIADRLNISKKTVESHMNTAFKKIREGFKNSGFILFMIRKLMFKA</sequence>
<keyword evidence="4" id="KW-0804">Transcription</keyword>
<dbReference type="KEGG" id="mut:GVT53_04520"/>
<protein>
    <submittedName>
        <fullName evidence="7">RNA polymerase sigma-70 factor</fullName>
    </submittedName>
</protein>
<dbReference type="InterPro" id="IPR000792">
    <property type="entry name" value="Tscrpt_reg_LuxR_C"/>
</dbReference>
<dbReference type="Gene3D" id="1.10.10.10">
    <property type="entry name" value="Winged helix-like DNA-binding domain superfamily/Winged helix DNA-binding domain"/>
    <property type="match status" value="1"/>
</dbReference>
<evidence type="ECO:0000313" key="8">
    <source>
        <dbReference type="Proteomes" id="UP000502928"/>
    </source>
</evidence>
<name>A0A6G7IZJ0_9FLAO</name>
<evidence type="ECO:0000259" key="5">
    <source>
        <dbReference type="Pfam" id="PF04542"/>
    </source>
</evidence>
<dbReference type="SUPFAM" id="SSF88946">
    <property type="entry name" value="Sigma2 domain of RNA polymerase sigma factors"/>
    <property type="match status" value="1"/>
</dbReference>
<dbReference type="Gene3D" id="1.10.1740.10">
    <property type="match status" value="1"/>
</dbReference>
<dbReference type="GO" id="GO:0006352">
    <property type="term" value="P:DNA-templated transcription initiation"/>
    <property type="evidence" value="ECO:0007669"/>
    <property type="project" value="InterPro"/>
</dbReference>
<keyword evidence="2" id="KW-0805">Transcription regulation</keyword>
<dbReference type="GO" id="GO:0016987">
    <property type="term" value="F:sigma factor activity"/>
    <property type="evidence" value="ECO:0007669"/>
    <property type="project" value="UniProtKB-KW"/>
</dbReference>
<dbReference type="InterPro" id="IPR013249">
    <property type="entry name" value="RNA_pol_sigma70_r4_t2"/>
</dbReference>
<evidence type="ECO:0000256" key="4">
    <source>
        <dbReference type="ARBA" id="ARBA00023163"/>
    </source>
</evidence>
<keyword evidence="8" id="KW-1185">Reference proteome</keyword>
<reference evidence="7 8" key="1">
    <citation type="submission" date="2020-02" db="EMBL/GenBank/DDBJ databases">
        <title>Complete genome of Muricauda sp. 501str8.</title>
        <authorList>
            <person name="Dong B."/>
            <person name="Zhu S."/>
            <person name="Yang J."/>
            <person name="Chen J."/>
        </authorList>
    </citation>
    <scope>NUCLEOTIDE SEQUENCE [LARGE SCALE GENOMIC DNA]</scope>
    <source>
        <strain evidence="7 8">501str8</strain>
    </source>
</reference>
<dbReference type="SUPFAM" id="SSF88659">
    <property type="entry name" value="Sigma3 and sigma4 domains of RNA polymerase sigma factors"/>
    <property type="match status" value="1"/>
</dbReference>
<dbReference type="InterPro" id="IPR013325">
    <property type="entry name" value="RNA_pol_sigma_r2"/>
</dbReference>
<dbReference type="NCBIfam" id="TIGR02985">
    <property type="entry name" value="Sig70_bacteroi1"/>
    <property type="match status" value="1"/>
</dbReference>
<dbReference type="InterPro" id="IPR039425">
    <property type="entry name" value="RNA_pol_sigma-70-like"/>
</dbReference>
<dbReference type="EMBL" id="CP049616">
    <property type="protein sequence ID" value="QII43966.1"/>
    <property type="molecule type" value="Genomic_DNA"/>
</dbReference>
<feature type="domain" description="RNA polymerase sigma factor 70 region 4 type 2" evidence="6">
    <location>
        <begin position="118"/>
        <end position="169"/>
    </location>
</feature>
<dbReference type="PRINTS" id="PR00038">
    <property type="entry name" value="HTHLUXR"/>
</dbReference>
<evidence type="ECO:0000313" key="7">
    <source>
        <dbReference type="EMBL" id="QII43966.1"/>
    </source>
</evidence>
<keyword evidence="3" id="KW-0731">Sigma factor</keyword>
<evidence type="ECO:0000256" key="2">
    <source>
        <dbReference type="ARBA" id="ARBA00023015"/>
    </source>
</evidence>
<accession>A0A6G7IZJ0</accession>
<dbReference type="InterPro" id="IPR036388">
    <property type="entry name" value="WH-like_DNA-bd_sf"/>
</dbReference>
<feature type="domain" description="RNA polymerase sigma-70 region 2" evidence="5">
    <location>
        <begin position="22"/>
        <end position="89"/>
    </location>
</feature>
<dbReference type="Proteomes" id="UP000502928">
    <property type="component" value="Chromosome"/>
</dbReference>
<dbReference type="GO" id="GO:0003677">
    <property type="term" value="F:DNA binding"/>
    <property type="evidence" value="ECO:0007669"/>
    <property type="project" value="InterPro"/>
</dbReference>
<dbReference type="RefSeq" id="WP_166247627.1">
    <property type="nucleotide sequence ID" value="NZ_CP049616.1"/>
</dbReference>
<dbReference type="Pfam" id="PF04542">
    <property type="entry name" value="Sigma70_r2"/>
    <property type="match status" value="1"/>
</dbReference>
<dbReference type="InterPro" id="IPR007627">
    <property type="entry name" value="RNA_pol_sigma70_r2"/>
</dbReference>
<dbReference type="Pfam" id="PF08281">
    <property type="entry name" value="Sigma70_r4_2"/>
    <property type="match status" value="1"/>
</dbReference>
<evidence type="ECO:0000256" key="3">
    <source>
        <dbReference type="ARBA" id="ARBA00023082"/>
    </source>
</evidence>
<dbReference type="InterPro" id="IPR014327">
    <property type="entry name" value="RNA_pol_sigma70_bacteroid"/>
</dbReference>
<dbReference type="InterPro" id="IPR014284">
    <property type="entry name" value="RNA_pol_sigma-70_dom"/>
</dbReference>
<evidence type="ECO:0000259" key="6">
    <source>
        <dbReference type="Pfam" id="PF08281"/>
    </source>
</evidence>
<evidence type="ECO:0000256" key="1">
    <source>
        <dbReference type="ARBA" id="ARBA00010641"/>
    </source>
</evidence>
<dbReference type="PANTHER" id="PTHR43133">
    <property type="entry name" value="RNA POLYMERASE ECF-TYPE SIGMA FACTO"/>
    <property type="match status" value="1"/>
</dbReference>
<organism evidence="7 8">
    <name type="scientific">Flagellimonas oceani</name>
    <dbReference type="NCBI Taxonomy" id="2698672"/>
    <lineage>
        <taxon>Bacteria</taxon>
        <taxon>Pseudomonadati</taxon>
        <taxon>Bacteroidota</taxon>
        <taxon>Flavobacteriia</taxon>
        <taxon>Flavobacteriales</taxon>
        <taxon>Flavobacteriaceae</taxon>
        <taxon>Flagellimonas</taxon>
    </lineage>
</organism>
<dbReference type="PANTHER" id="PTHR43133:SF46">
    <property type="entry name" value="RNA POLYMERASE SIGMA-70 FACTOR ECF SUBFAMILY"/>
    <property type="match status" value="1"/>
</dbReference>
<dbReference type="InterPro" id="IPR013324">
    <property type="entry name" value="RNA_pol_sigma_r3/r4-like"/>
</dbReference>
<dbReference type="NCBIfam" id="TIGR02937">
    <property type="entry name" value="sigma70-ECF"/>
    <property type="match status" value="1"/>
</dbReference>
<comment type="similarity">
    <text evidence="1">Belongs to the sigma-70 factor family. ECF subfamily.</text>
</comment>
<proteinExistence type="inferred from homology"/>